<name>A0ABT0DDU9_9HYPH</name>
<dbReference type="PANTHER" id="PTHR30004:SF3">
    <property type="entry name" value="4-HYDROXYTHREONINE-4-PHOSPHATE DEHYDROGENASE 2-RELATED"/>
    <property type="match status" value="1"/>
</dbReference>
<protein>
    <submittedName>
        <fullName evidence="4">4-hydroxythreonine-4-phosphate dehydrogenase PdxA</fullName>
    </submittedName>
</protein>
<evidence type="ECO:0000313" key="5">
    <source>
        <dbReference type="Proteomes" id="UP001203284"/>
    </source>
</evidence>
<keyword evidence="3" id="KW-0520">NAD</keyword>
<keyword evidence="2" id="KW-0560">Oxidoreductase</keyword>
<dbReference type="SUPFAM" id="SSF53659">
    <property type="entry name" value="Isocitrate/Isopropylmalate dehydrogenase-like"/>
    <property type="match status" value="1"/>
</dbReference>
<evidence type="ECO:0000313" key="4">
    <source>
        <dbReference type="EMBL" id="MCK0198150.1"/>
    </source>
</evidence>
<accession>A0ABT0DDU9</accession>
<dbReference type="EMBL" id="JALKCH010000009">
    <property type="protein sequence ID" value="MCK0198150.1"/>
    <property type="molecule type" value="Genomic_DNA"/>
</dbReference>
<dbReference type="Gene3D" id="3.40.718.10">
    <property type="entry name" value="Isopropylmalate Dehydrogenase"/>
    <property type="match status" value="1"/>
</dbReference>
<proteinExistence type="predicted"/>
<dbReference type="Proteomes" id="UP001203284">
    <property type="component" value="Unassembled WGS sequence"/>
</dbReference>
<evidence type="ECO:0000256" key="1">
    <source>
        <dbReference type="ARBA" id="ARBA00022723"/>
    </source>
</evidence>
<dbReference type="Pfam" id="PF04166">
    <property type="entry name" value="PdxA"/>
    <property type="match status" value="1"/>
</dbReference>
<evidence type="ECO:0000256" key="2">
    <source>
        <dbReference type="ARBA" id="ARBA00023002"/>
    </source>
</evidence>
<sequence length="332" mass="35479">MKPRLAIVLGDPAGIGPELVARLLGDAANRERADFLIIADRSELEEGMRIAGQRFDYTLTDNPRSRDFTSGTPVLWDYRGGGEAPFERAVSTANGGRYALDTLQKAIELTVEGVTDAVCFAPLNKHSMHMAGLAHPDETHWFAELLQPNGPFGELNTLDGLWTSRVTSHVPLKDVSGLITEQKILGAIRLASTTLAKAGIAEPRIAVCGLNPHNGDNGSFGREEIDVIGPAVEAAQSQGYPVIGMYPADTIFLRAKDVDAIVTMYHDQGQIAMKLMGFSRGVTVHGGFPIPIATPAHGTAFDIYGEGKANVGATQAAFNILCAMAQSRRDAA</sequence>
<evidence type="ECO:0000256" key="3">
    <source>
        <dbReference type="ARBA" id="ARBA00023027"/>
    </source>
</evidence>
<gene>
    <name evidence="4" type="ORF">MWN34_14645</name>
</gene>
<reference evidence="4 5" key="1">
    <citation type="submission" date="2022-04" db="EMBL/GenBank/DDBJ databases">
        <authorList>
            <person name="Grouzdev D.S."/>
            <person name="Pantiukh K.S."/>
            <person name="Krutkina M.S."/>
        </authorList>
    </citation>
    <scope>NUCLEOTIDE SEQUENCE [LARGE SCALE GENOMIC DNA]</scope>
    <source>
        <strain evidence="4 5">6x-1</strain>
    </source>
</reference>
<comment type="caution">
    <text evidence="4">The sequence shown here is derived from an EMBL/GenBank/DDBJ whole genome shotgun (WGS) entry which is preliminary data.</text>
</comment>
<organism evidence="4 5">
    <name type="scientific">Ancylobacter crimeensis</name>
    <dbReference type="NCBI Taxonomy" id="2579147"/>
    <lineage>
        <taxon>Bacteria</taxon>
        <taxon>Pseudomonadati</taxon>
        <taxon>Pseudomonadota</taxon>
        <taxon>Alphaproteobacteria</taxon>
        <taxon>Hyphomicrobiales</taxon>
        <taxon>Xanthobacteraceae</taxon>
        <taxon>Ancylobacter</taxon>
    </lineage>
</organism>
<dbReference type="RefSeq" id="WP_247030049.1">
    <property type="nucleotide sequence ID" value="NZ_JALKCH010000009.1"/>
</dbReference>
<keyword evidence="1" id="KW-0479">Metal-binding</keyword>
<keyword evidence="5" id="KW-1185">Reference proteome</keyword>
<dbReference type="PANTHER" id="PTHR30004">
    <property type="entry name" value="4-HYDROXYTHREONINE-4-PHOSPHATE DEHYDROGENASE"/>
    <property type="match status" value="1"/>
</dbReference>
<dbReference type="InterPro" id="IPR005255">
    <property type="entry name" value="PdxA_fam"/>
</dbReference>